<dbReference type="Proteomes" id="UP000184295">
    <property type="component" value="Unassembled WGS sequence"/>
</dbReference>
<protein>
    <submittedName>
        <fullName evidence="2">Uncharacterized protein</fullName>
    </submittedName>
</protein>
<proteinExistence type="predicted"/>
<evidence type="ECO:0000313" key="2">
    <source>
        <dbReference type="EMBL" id="SHF07376.1"/>
    </source>
</evidence>
<dbReference type="RefSeq" id="WP_218587484.1">
    <property type="nucleotide sequence ID" value="NZ_FQUL01000086.1"/>
</dbReference>
<dbReference type="AlphaFoldDB" id="A0A1M4YPQ0"/>
<name>A0A1M4YPQ0_9ACTN</name>
<reference evidence="3" key="1">
    <citation type="submission" date="2016-11" db="EMBL/GenBank/DDBJ databases">
        <authorList>
            <person name="Varghese N."/>
            <person name="Submissions S."/>
        </authorList>
    </citation>
    <scope>NUCLEOTIDE SEQUENCE [LARGE SCALE GENOMIC DNA]</scope>
    <source>
        <strain evidence="3">DSM 19514</strain>
    </source>
</reference>
<evidence type="ECO:0000313" key="3">
    <source>
        <dbReference type="Proteomes" id="UP000184295"/>
    </source>
</evidence>
<gene>
    <name evidence="2" type="ORF">SAMN02745225_02380</name>
</gene>
<organism evidence="2 3">
    <name type="scientific">Ferrithrix thermotolerans DSM 19514</name>
    <dbReference type="NCBI Taxonomy" id="1121881"/>
    <lineage>
        <taxon>Bacteria</taxon>
        <taxon>Bacillati</taxon>
        <taxon>Actinomycetota</taxon>
        <taxon>Acidimicrobiia</taxon>
        <taxon>Acidimicrobiales</taxon>
        <taxon>Acidimicrobiaceae</taxon>
        <taxon>Ferrithrix</taxon>
    </lineage>
</organism>
<sequence length="97" mass="10806">DKPNIPRLVSHQPKPYNTPVDNTFTPLDIHRLDMNSGRNCESRAKVITSQQSLRDIASEVSHLRSLVELGILMQRTPVLKVLEFETVGKGEGPDGSE</sequence>
<dbReference type="EMBL" id="FQUL01000086">
    <property type="protein sequence ID" value="SHF07376.1"/>
    <property type="molecule type" value="Genomic_DNA"/>
</dbReference>
<feature type="non-terminal residue" evidence="2">
    <location>
        <position position="1"/>
    </location>
</feature>
<evidence type="ECO:0000256" key="1">
    <source>
        <dbReference type="SAM" id="MobiDB-lite"/>
    </source>
</evidence>
<feature type="region of interest" description="Disordered" evidence="1">
    <location>
        <begin position="1"/>
        <end position="22"/>
    </location>
</feature>
<accession>A0A1M4YPQ0</accession>
<keyword evidence="3" id="KW-1185">Reference proteome</keyword>